<gene>
    <name evidence="7" type="ORF">GCM10009092_22460</name>
</gene>
<sequence length="252" mass="29621">MKPLTKLLLPLVVGLTFGAAVQAKEPPRGHLFKMFEALQLSEQQRQDIRTLFKQGREDMGVFREDRRATYEQMQALIKADNWDAQAAQTLLEQSSADRQAAMWGKAQMRQAVWQVLTSDQREQWQDIQEQRFDGPRGEPFSGRWLKKLELTDEQQQALETLQVAASAARQQSQTLRQGFADAELDLIEQGKLNEQNWQALYNQYQPQFLNLELQKLVQRHDFYQLLSEDQRSALQQRMEKRQKRQKHQHRQS</sequence>
<feature type="region of interest" description="Disordered" evidence="5">
    <location>
        <begin position="233"/>
        <end position="252"/>
    </location>
</feature>
<keyword evidence="8" id="KW-1185">Reference proteome</keyword>
<accession>A0ABN0X8F7</accession>
<evidence type="ECO:0000256" key="3">
    <source>
        <dbReference type="ARBA" id="ARBA00022729"/>
    </source>
</evidence>
<evidence type="ECO:0000313" key="8">
    <source>
        <dbReference type="Proteomes" id="UP001501757"/>
    </source>
</evidence>
<feature type="compositionally biased region" description="Basic residues" evidence="5">
    <location>
        <begin position="240"/>
        <end position="252"/>
    </location>
</feature>
<dbReference type="InterPro" id="IPR012899">
    <property type="entry name" value="LTXXQ"/>
</dbReference>
<name>A0ABN0X8F7_9ALTE</name>
<dbReference type="InterPro" id="IPR052211">
    <property type="entry name" value="Cpx_auxiliary_protein"/>
</dbReference>
<dbReference type="PANTHER" id="PTHR38102:SF1">
    <property type="entry name" value="PERIPLASMIC CHAPERONE SPY"/>
    <property type="match status" value="1"/>
</dbReference>
<feature type="chain" id="PRO_5045390839" description="Lipase helper protein" evidence="6">
    <location>
        <begin position="24"/>
        <end position="252"/>
    </location>
</feature>
<dbReference type="PANTHER" id="PTHR38102">
    <property type="entry name" value="PERIPLASMIC CHAPERONE SPY"/>
    <property type="match status" value="1"/>
</dbReference>
<dbReference type="Gene3D" id="1.20.120.1490">
    <property type="match status" value="2"/>
</dbReference>
<dbReference type="Proteomes" id="UP001501757">
    <property type="component" value="Unassembled WGS sequence"/>
</dbReference>
<evidence type="ECO:0000256" key="6">
    <source>
        <dbReference type="SAM" id="SignalP"/>
    </source>
</evidence>
<evidence type="ECO:0000256" key="2">
    <source>
        <dbReference type="ARBA" id="ARBA00008441"/>
    </source>
</evidence>
<organism evidence="7 8">
    <name type="scientific">Bowmanella denitrificans</name>
    <dbReference type="NCBI Taxonomy" id="366582"/>
    <lineage>
        <taxon>Bacteria</taxon>
        <taxon>Pseudomonadati</taxon>
        <taxon>Pseudomonadota</taxon>
        <taxon>Gammaproteobacteria</taxon>
        <taxon>Alteromonadales</taxon>
        <taxon>Alteromonadaceae</taxon>
        <taxon>Bowmanella</taxon>
    </lineage>
</organism>
<reference evidence="7 8" key="1">
    <citation type="journal article" date="2019" name="Int. J. Syst. Evol. Microbiol.">
        <title>The Global Catalogue of Microorganisms (GCM) 10K type strain sequencing project: providing services to taxonomists for standard genome sequencing and annotation.</title>
        <authorList>
            <consortium name="The Broad Institute Genomics Platform"/>
            <consortium name="The Broad Institute Genome Sequencing Center for Infectious Disease"/>
            <person name="Wu L."/>
            <person name="Ma J."/>
        </authorList>
    </citation>
    <scope>NUCLEOTIDE SEQUENCE [LARGE SCALE GENOMIC DNA]</scope>
    <source>
        <strain evidence="7 8">JCM 13378</strain>
    </source>
</reference>
<dbReference type="Pfam" id="PF07813">
    <property type="entry name" value="LTXXQ"/>
    <property type="match status" value="1"/>
</dbReference>
<evidence type="ECO:0000256" key="4">
    <source>
        <dbReference type="ARBA" id="ARBA00022764"/>
    </source>
</evidence>
<evidence type="ECO:0000256" key="1">
    <source>
        <dbReference type="ARBA" id="ARBA00004418"/>
    </source>
</evidence>
<keyword evidence="4" id="KW-0574">Periplasm</keyword>
<evidence type="ECO:0008006" key="9">
    <source>
        <dbReference type="Google" id="ProtNLM"/>
    </source>
</evidence>
<comment type="subcellular location">
    <subcellularLocation>
        <location evidence="1">Periplasm</location>
    </subcellularLocation>
</comment>
<comment type="caution">
    <text evidence="7">The sequence shown here is derived from an EMBL/GenBank/DDBJ whole genome shotgun (WGS) entry which is preliminary data.</text>
</comment>
<evidence type="ECO:0000256" key="5">
    <source>
        <dbReference type="SAM" id="MobiDB-lite"/>
    </source>
</evidence>
<dbReference type="RefSeq" id="WP_343844953.1">
    <property type="nucleotide sequence ID" value="NZ_BAAAEI010000012.1"/>
</dbReference>
<feature type="signal peptide" evidence="6">
    <location>
        <begin position="1"/>
        <end position="23"/>
    </location>
</feature>
<protein>
    <recommendedName>
        <fullName evidence="9">Lipase helper protein</fullName>
    </recommendedName>
</protein>
<proteinExistence type="inferred from homology"/>
<evidence type="ECO:0000313" key="7">
    <source>
        <dbReference type="EMBL" id="GAA0357754.1"/>
    </source>
</evidence>
<dbReference type="EMBL" id="BAAAEI010000012">
    <property type="protein sequence ID" value="GAA0357754.1"/>
    <property type="molecule type" value="Genomic_DNA"/>
</dbReference>
<keyword evidence="3 6" id="KW-0732">Signal</keyword>
<comment type="similarity">
    <text evidence="2">Belongs to the CpxP/Spy family.</text>
</comment>